<name>A0ACA9K289_9GLOM</name>
<comment type="caution">
    <text evidence="1">The sequence shown here is derived from an EMBL/GenBank/DDBJ whole genome shotgun (WGS) entry which is preliminary data.</text>
</comment>
<reference evidence="1" key="1">
    <citation type="submission" date="2021-06" db="EMBL/GenBank/DDBJ databases">
        <authorList>
            <person name="Kallberg Y."/>
            <person name="Tangrot J."/>
            <person name="Rosling A."/>
        </authorList>
    </citation>
    <scope>NUCLEOTIDE SEQUENCE</scope>
    <source>
        <strain evidence="1">28 12/20/2015</strain>
    </source>
</reference>
<evidence type="ECO:0000313" key="1">
    <source>
        <dbReference type="EMBL" id="CAG8447473.1"/>
    </source>
</evidence>
<protein>
    <submittedName>
        <fullName evidence="1">382_t:CDS:1</fullName>
    </submittedName>
</protein>
<organism evidence="1 2">
    <name type="scientific">Cetraspora pellucida</name>
    <dbReference type="NCBI Taxonomy" id="1433469"/>
    <lineage>
        <taxon>Eukaryota</taxon>
        <taxon>Fungi</taxon>
        <taxon>Fungi incertae sedis</taxon>
        <taxon>Mucoromycota</taxon>
        <taxon>Glomeromycotina</taxon>
        <taxon>Glomeromycetes</taxon>
        <taxon>Diversisporales</taxon>
        <taxon>Gigasporaceae</taxon>
        <taxon>Cetraspora</taxon>
    </lineage>
</organism>
<dbReference type="EMBL" id="CAJVPW010000235">
    <property type="protein sequence ID" value="CAG8447473.1"/>
    <property type="molecule type" value="Genomic_DNA"/>
</dbReference>
<evidence type="ECO:0000313" key="2">
    <source>
        <dbReference type="Proteomes" id="UP000789366"/>
    </source>
</evidence>
<sequence>MGRKRHMLTDFFIIMDKKANKSNKFAVCKCCIEGSIYEEAYKNRITNTQRECRRHLNSCQFFIAKYPNETERNNILNPILENNSQKSELTDETTSEIFSTISNESSSSLSDYNLQANLLSHLECQWNTWEQPLLLLSFLLYPEYHDNMFNKQIPNLTFSHLGQWLLYYYKAWFGHELKGILNELQQYREKQYPFRDEDYQQFEKKELHLVAQRIFSICISSASIEQLFSTMDGTIQESENEDTELEETQQSEKNGEISSVNEWQETINDLNSLVEEEEEMILESNHPDDPDDPDEKNEELTEFSFENEHPAIVSNAKWKLETLFDENCLGQPAFINLLKINVNLY</sequence>
<gene>
    <name evidence="1" type="ORF">SPELUC_LOCUS598</name>
</gene>
<accession>A0ACA9K289</accession>
<proteinExistence type="predicted"/>
<keyword evidence="2" id="KW-1185">Reference proteome</keyword>
<dbReference type="Proteomes" id="UP000789366">
    <property type="component" value="Unassembled WGS sequence"/>
</dbReference>